<keyword evidence="5" id="KW-1185">Reference proteome</keyword>
<reference evidence="4 5" key="1">
    <citation type="submission" date="2023-04" db="EMBL/GenBank/DDBJ databases">
        <title>Draft genome sequence of acteroides sedimenti strain YN3PY1.</title>
        <authorList>
            <person name="Yoshida N."/>
        </authorList>
    </citation>
    <scope>NUCLEOTIDE SEQUENCE [LARGE SCALE GENOMIC DNA]</scope>
    <source>
        <strain evidence="4 5">YN3PY1</strain>
    </source>
</reference>
<evidence type="ECO:0000256" key="1">
    <source>
        <dbReference type="ARBA" id="ARBA00022679"/>
    </source>
</evidence>
<organism evidence="4 5">
    <name type="scientific">Bacteroides sedimenti</name>
    <dbReference type="NCBI Taxonomy" id="2136147"/>
    <lineage>
        <taxon>Bacteria</taxon>
        <taxon>Pseudomonadati</taxon>
        <taxon>Bacteroidota</taxon>
        <taxon>Bacteroidia</taxon>
        <taxon>Bacteroidales</taxon>
        <taxon>Bacteroidaceae</taxon>
        <taxon>Bacteroides</taxon>
    </lineage>
</organism>
<dbReference type="SUPFAM" id="SSF53756">
    <property type="entry name" value="UDP-Glycosyltransferase/glycogen phosphorylase"/>
    <property type="match status" value="1"/>
</dbReference>
<sequence>MKKYYLSKNYVNLSNAGNKAKTDIEFILLNRGFTNIGLRQTCIKNELSGFILTLMGVLKACISISEGSWLVLQYPLKKYFLFICKFARLRGGKVITIIHDLGSFRKGRLTVSQEIKRLNNANCLIVHNKKMESWLKEHGSTSTISCLEIFDYLSEKSPKKIIDADPSFNIIYAGALSYKKNAFLYKLEEYVRNFKFTLYGSGFDKELLRGNINYNYKGFVPSDELIATADGHFGLVWDGDSISCCSGIFGEYLKYNNPHKTSLYIRCHLPIIIWSEAALADFVKDNNIGICIDSLEQINDILSGLSKEEYDAMRSNVVEISRKLSQGYYVSKALGEVFCKVGEGELIKV</sequence>
<dbReference type="Proteomes" id="UP001496674">
    <property type="component" value="Chromosome"/>
</dbReference>
<dbReference type="InterPro" id="IPR058591">
    <property type="entry name" value="Gtf3_N"/>
</dbReference>
<dbReference type="EMBL" id="AP028055">
    <property type="protein sequence ID" value="BEH00129.1"/>
    <property type="molecule type" value="Genomic_DNA"/>
</dbReference>
<keyword evidence="1" id="KW-0808">Transferase</keyword>
<gene>
    <name evidence="4" type="ORF">BSYN_23930</name>
</gene>
<feature type="domain" description="Glucosyltransferase 3-like C-terminal" evidence="3">
    <location>
        <begin position="170"/>
        <end position="336"/>
    </location>
</feature>
<proteinExistence type="predicted"/>
<protein>
    <submittedName>
        <fullName evidence="4">Beta-1,6-galactofuranosyltransferase</fullName>
    </submittedName>
</protein>
<feature type="domain" description="Glucosyltransferase 3-like N-terminal" evidence="2">
    <location>
        <begin position="3"/>
        <end position="148"/>
    </location>
</feature>
<evidence type="ECO:0000313" key="5">
    <source>
        <dbReference type="Proteomes" id="UP001496674"/>
    </source>
</evidence>
<evidence type="ECO:0000259" key="3">
    <source>
        <dbReference type="Pfam" id="PF26337"/>
    </source>
</evidence>
<evidence type="ECO:0000313" key="4">
    <source>
        <dbReference type="EMBL" id="BEH00129.1"/>
    </source>
</evidence>
<evidence type="ECO:0000259" key="2">
    <source>
        <dbReference type="Pfam" id="PF26334"/>
    </source>
</evidence>
<dbReference type="RefSeq" id="WP_353331205.1">
    <property type="nucleotide sequence ID" value="NZ_AP028055.1"/>
</dbReference>
<name>A0ABM8IKG7_9BACE</name>
<dbReference type="Gene3D" id="3.40.50.2000">
    <property type="entry name" value="Glycogen Phosphorylase B"/>
    <property type="match status" value="2"/>
</dbReference>
<dbReference type="Pfam" id="PF26334">
    <property type="entry name" value="Gtf3_N"/>
    <property type="match status" value="1"/>
</dbReference>
<dbReference type="InterPro" id="IPR058592">
    <property type="entry name" value="Gtf3_C"/>
</dbReference>
<accession>A0ABM8IKG7</accession>
<dbReference type="PIRSF" id="PIRSF007023">
    <property type="entry name" value="UDP-Galf_transf"/>
    <property type="match status" value="1"/>
</dbReference>
<dbReference type="Pfam" id="PF26337">
    <property type="entry name" value="Gtf3_C"/>
    <property type="match status" value="1"/>
</dbReference>